<reference evidence="1 2" key="1">
    <citation type="submission" date="2022-01" db="EMBL/GenBank/DDBJ databases">
        <title>A high-quality chromosome-level genome assembly of rohu carp, Labeo rohita.</title>
        <authorList>
            <person name="Arick M.A. II"/>
            <person name="Hsu C.-Y."/>
            <person name="Magbanua Z."/>
            <person name="Pechanova O."/>
            <person name="Grover C."/>
            <person name="Miller E."/>
            <person name="Thrash A."/>
            <person name="Ezzel L."/>
            <person name="Alam S."/>
            <person name="Benzie J."/>
            <person name="Hamilton M."/>
            <person name="Karsi A."/>
            <person name="Lawrence M.L."/>
            <person name="Peterson D.G."/>
        </authorList>
    </citation>
    <scope>NUCLEOTIDE SEQUENCE [LARGE SCALE GENOMIC DNA]</scope>
    <source>
        <strain evidence="2">BAU-BD-2019</strain>
        <tissue evidence="1">Blood</tissue>
    </source>
</reference>
<evidence type="ECO:0000313" key="1">
    <source>
        <dbReference type="EMBL" id="KAI2647446.1"/>
    </source>
</evidence>
<organism evidence="1 2">
    <name type="scientific">Labeo rohita</name>
    <name type="common">Indian major carp</name>
    <name type="synonym">Cyprinus rohita</name>
    <dbReference type="NCBI Taxonomy" id="84645"/>
    <lineage>
        <taxon>Eukaryota</taxon>
        <taxon>Metazoa</taxon>
        <taxon>Chordata</taxon>
        <taxon>Craniata</taxon>
        <taxon>Vertebrata</taxon>
        <taxon>Euteleostomi</taxon>
        <taxon>Actinopterygii</taxon>
        <taxon>Neopterygii</taxon>
        <taxon>Teleostei</taxon>
        <taxon>Ostariophysi</taxon>
        <taxon>Cypriniformes</taxon>
        <taxon>Cyprinidae</taxon>
        <taxon>Labeoninae</taxon>
        <taxon>Labeonini</taxon>
        <taxon>Labeo</taxon>
    </lineage>
</organism>
<dbReference type="PANTHER" id="PTHR35617">
    <property type="entry name" value="PHAGE_INTEGRASE DOMAIN-CONTAINING PROTEIN"/>
    <property type="match status" value="1"/>
</dbReference>
<name>A0ABQ8LB65_LABRO</name>
<gene>
    <name evidence="1" type="ORF">H4Q32_024765</name>
</gene>
<comment type="caution">
    <text evidence="1">The sequence shown here is derived from an EMBL/GenBank/DDBJ whole genome shotgun (WGS) entry which is preliminary data.</text>
</comment>
<dbReference type="PANTHER" id="PTHR35617:SF3">
    <property type="entry name" value="CORE-BINDING (CB) DOMAIN-CONTAINING PROTEIN"/>
    <property type="match status" value="1"/>
</dbReference>
<sequence>METPYPVSPADLETFRGGSGRPVCLSKNIPLPVVLFPDRRNVWCGGTVPPVSLLTQTLCKITEDEEQVLLVAPYWPTRTWFPELILLVTAPPWRIPLRKDLLTQRGDTLWHPCPDLWKLHVWSRVPSRDQICSFQRSGRHHHFGESSVHETCFEVECVVEWCSSHQEDPRRCPISRALLFAARVPQGGKKAKFAPAPICTLLGSVPAVVPTALRQAPFEPLQSVELKFLSMKTLLLSMKTLLLLALASVKRVGDLHTFSVDESCLEVGPADSQVILRPRAGYVPKVPTTLFRDQVVSLQALPPEKADPALALLCPVRALRWYVDRTQSFRTSDQLFVCFGGRQKGNAISKQRMAQCIVDAITLAYQAQGVPCPLRLLTQLEVLHPPGH</sequence>
<accession>A0ABQ8LB65</accession>
<keyword evidence="2" id="KW-1185">Reference proteome</keyword>
<evidence type="ECO:0000313" key="2">
    <source>
        <dbReference type="Proteomes" id="UP000830375"/>
    </source>
</evidence>
<dbReference type="EMBL" id="JACTAM010000334">
    <property type="protein sequence ID" value="KAI2647446.1"/>
    <property type="molecule type" value="Genomic_DNA"/>
</dbReference>
<dbReference type="Proteomes" id="UP000830375">
    <property type="component" value="Unassembled WGS sequence"/>
</dbReference>
<protein>
    <submittedName>
        <fullName evidence="1">Fructose dehydrogenase large subunit</fullName>
    </submittedName>
</protein>
<proteinExistence type="predicted"/>